<dbReference type="Proteomes" id="UP001596200">
    <property type="component" value="Unassembled WGS sequence"/>
</dbReference>
<keyword evidence="3" id="KW-1185">Reference proteome</keyword>
<comment type="caution">
    <text evidence="2">The sequence shown here is derived from an EMBL/GenBank/DDBJ whole genome shotgun (WGS) entry which is preliminary data.</text>
</comment>
<accession>A0ABW1GRM6</accession>
<name>A0ABW1GRM6_9ACTN</name>
<dbReference type="EMBL" id="JBHSPU010000027">
    <property type="protein sequence ID" value="MFC5917444.1"/>
    <property type="molecule type" value="Genomic_DNA"/>
</dbReference>
<evidence type="ECO:0000313" key="3">
    <source>
        <dbReference type="Proteomes" id="UP001596200"/>
    </source>
</evidence>
<evidence type="ECO:0000313" key="2">
    <source>
        <dbReference type="EMBL" id="MFC5917444.1"/>
    </source>
</evidence>
<gene>
    <name evidence="2" type="ORF">ACFP1B_29050</name>
</gene>
<protein>
    <submittedName>
        <fullName evidence="2">Uncharacterized protein</fullName>
    </submittedName>
</protein>
<feature type="region of interest" description="Disordered" evidence="1">
    <location>
        <begin position="24"/>
        <end position="53"/>
    </location>
</feature>
<evidence type="ECO:0000256" key="1">
    <source>
        <dbReference type="SAM" id="MobiDB-lite"/>
    </source>
</evidence>
<organism evidence="2 3">
    <name type="scientific">Streptomyces pulveraceus</name>
    <dbReference type="NCBI Taxonomy" id="68258"/>
    <lineage>
        <taxon>Bacteria</taxon>
        <taxon>Bacillati</taxon>
        <taxon>Actinomycetota</taxon>
        <taxon>Actinomycetes</taxon>
        <taxon>Kitasatosporales</taxon>
        <taxon>Streptomycetaceae</taxon>
        <taxon>Streptomyces</taxon>
    </lineage>
</organism>
<reference evidence="3" key="1">
    <citation type="journal article" date="2019" name="Int. J. Syst. Evol. Microbiol.">
        <title>The Global Catalogue of Microorganisms (GCM) 10K type strain sequencing project: providing services to taxonomists for standard genome sequencing and annotation.</title>
        <authorList>
            <consortium name="The Broad Institute Genomics Platform"/>
            <consortium name="The Broad Institute Genome Sequencing Center for Infectious Disease"/>
            <person name="Wu L."/>
            <person name="Ma J."/>
        </authorList>
    </citation>
    <scope>NUCLEOTIDE SEQUENCE [LARGE SCALE GENOMIC DNA]</scope>
    <source>
        <strain evidence="3">JCM 4147</strain>
    </source>
</reference>
<proteinExistence type="predicted"/>
<dbReference type="RefSeq" id="WP_344513446.1">
    <property type="nucleotide sequence ID" value="NZ_BAAATU010000025.1"/>
</dbReference>
<sequence>MVALVLQAALTGYFVSSSLKPDPPGLPTPRAFQHAQGAAAPRWLRGRLGPGAP</sequence>